<reference evidence="3" key="1">
    <citation type="submission" date="2021-06" db="EMBL/GenBank/DDBJ databases">
        <authorList>
            <person name="Kallberg Y."/>
            <person name="Tangrot J."/>
            <person name="Rosling A."/>
        </authorList>
    </citation>
    <scope>NUCLEOTIDE SEQUENCE</scope>
    <source>
        <strain evidence="3">FL130A</strain>
    </source>
</reference>
<dbReference type="OrthoDB" id="2368260at2759"/>
<gene>
    <name evidence="3" type="ORF">ALEPTO_LOCUS6959</name>
</gene>
<dbReference type="AlphaFoldDB" id="A0A9N9BT14"/>
<evidence type="ECO:0000313" key="4">
    <source>
        <dbReference type="Proteomes" id="UP000789508"/>
    </source>
</evidence>
<dbReference type="Proteomes" id="UP000789508">
    <property type="component" value="Unassembled WGS sequence"/>
</dbReference>
<evidence type="ECO:0000256" key="2">
    <source>
        <dbReference type="SAM" id="SignalP"/>
    </source>
</evidence>
<organism evidence="3 4">
    <name type="scientific">Ambispora leptoticha</name>
    <dbReference type="NCBI Taxonomy" id="144679"/>
    <lineage>
        <taxon>Eukaryota</taxon>
        <taxon>Fungi</taxon>
        <taxon>Fungi incertae sedis</taxon>
        <taxon>Mucoromycota</taxon>
        <taxon>Glomeromycotina</taxon>
        <taxon>Glomeromycetes</taxon>
        <taxon>Archaeosporales</taxon>
        <taxon>Ambisporaceae</taxon>
        <taxon>Ambispora</taxon>
    </lineage>
</organism>
<keyword evidence="4" id="KW-1185">Reference proteome</keyword>
<proteinExistence type="predicted"/>
<name>A0A9N9BT14_9GLOM</name>
<keyword evidence="2" id="KW-0732">Signal</keyword>
<accession>A0A9N9BT14</accession>
<feature type="compositionally biased region" description="Low complexity" evidence="1">
    <location>
        <begin position="118"/>
        <end position="138"/>
    </location>
</feature>
<evidence type="ECO:0000256" key="1">
    <source>
        <dbReference type="SAM" id="MobiDB-lite"/>
    </source>
</evidence>
<feature type="region of interest" description="Disordered" evidence="1">
    <location>
        <begin position="106"/>
        <end position="138"/>
    </location>
</feature>
<dbReference type="EMBL" id="CAJVPS010002694">
    <property type="protein sequence ID" value="CAG8574301.1"/>
    <property type="molecule type" value="Genomic_DNA"/>
</dbReference>
<feature type="chain" id="PRO_5040413830" evidence="2">
    <location>
        <begin position="17"/>
        <end position="154"/>
    </location>
</feature>
<sequence length="154" mass="16717">MSQVGFFTFLIYETVAVCDYSNISACTCDKNDKVGDLKCGHELNNVNCPYDPGFIFQCNPGDTSICKYVGVCLHGCCSTGDGYSHCCADQQCTGCPSGNFHPNPSNAPLAAPDNPNTKLKNPYSKPNNPNSKPNTNTTLNPIADLFQHHNFQQI</sequence>
<comment type="caution">
    <text evidence="3">The sequence shown here is derived from an EMBL/GenBank/DDBJ whole genome shotgun (WGS) entry which is preliminary data.</text>
</comment>
<protein>
    <submittedName>
        <fullName evidence="3">2221_t:CDS:1</fullName>
    </submittedName>
</protein>
<feature type="signal peptide" evidence="2">
    <location>
        <begin position="1"/>
        <end position="16"/>
    </location>
</feature>
<evidence type="ECO:0000313" key="3">
    <source>
        <dbReference type="EMBL" id="CAG8574301.1"/>
    </source>
</evidence>